<dbReference type="InterPro" id="IPR013078">
    <property type="entry name" value="His_Pase_superF_clade-1"/>
</dbReference>
<evidence type="ECO:0000256" key="1">
    <source>
        <dbReference type="ARBA" id="ARBA00022801"/>
    </source>
</evidence>
<dbReference type="SUPFAM" id="SSF53254">
    <property type="entry name" value="Phosphoglycerate mutase-like"/>
    <property type="match status" value="1"/>
</dbReference>
<comment type="caution">
    <text evidence="3">The sequence shown here is derived from an EMBL/GenBank/DDBJ whole genome shotgun (WGS) entry which is preliminary data.</text>
</comment>
<dbReference type="PROSITE" id="PS00175">
    <property type="entry name" value="PG_MUTASE"/>
    <property type="match status" value="1"/>
</dbReference>
<dbReference type="GO" id="GO:0045820">
    <property type="term" value="P:negative regulation of glycolytic process"/>
    <property type="evidence" value="ECO:0007669"/>
    <property type="project" value="TreeGrafter"/>
</dbReference>
<accession>A0A0R1M7J7</accession>
<dbReference type="AlphaFoldDB" id="A0A0R1M7J7"/>
<feature type="binding site" evidence="2">
    <location>
        <begin position="9"/>
        <end position="16"/>
    </location>
    <ligand>
        <name>substrate</name>
    </ligand>
</feature>
<dbReference type="PATRIC" id="fig|1423777.3.peg.1312"/>
<evidence type="ECO:0000256" key="2">
    <source>
        <dbReference type="PIRSR" id="PIRSR613078-2"/>
    </source>
</evidence>
<dbReference type="GO" id="GO:0005829">
    <property type="term" value="C:cytosol"/>
    <property type="evidence" value="ECO:0007669"/>
    <property type="project" value="TreeGrafter"/>
</dbReference>
<dbReference type="EMBL" id="AZEH01000039">
    <property type="protein sequence ID" value="KRL04151.1"/>
    <property type="molecule type" value="Genomic_DNA"/>
</dbReference>
<dbReference type="InterPro" id="IPR051695">
    <property type="entry name" value="Phosphoglycerate_Mutase"/>
</dbReference>
<dbReference type="Gene3D" id="3.40.50.1240">
    <property type="entry name" value="Phosphoglycerate mutase-like"/>
    <property type="match status" value="1"/>
</dbReference>
<dbReference type="SMART" id="SM00855">
    <property type="entry name" value="PGAM"/>
    <property type="match status" value="1"/>
</dbReference>
<proteinExistence type="predicted"/>
<keyword evidence="4" id="KW-1185">Reference proteome</keyword>
<dbReference type="RefSeq" id="WP_235805576.1">
    <property type="nucleotide sequence ID" value="NZ_AZEH01000039.1"/>
</dbReference>
<dbReference type="InterPro" id="IPR001345">
    <property type="entry name" value="PG/BPGM_mutase_AS"/>
</dbReference>
<name>A0A0R1M7J7_9LACO</name>
<dbReference type="InterPro" id="IPR029033">
    <property type="entry name" value="His_PPase_superfam"/>
</dbReference>
<dbReference type="STRING" id="1423777.FD46_GL001268"/>
<reference evidence="3 4" key="1">
    <citation type="journal article" date="2015" name="Genome Announc.">
        <title>Expanding the biotechnology potential of lactobacilli through comparative genomics of 213 strains and associated genera.</title>
        <authorList>
            <person name="Sun Z."/>
            <person name="Harris H.M."/>
            <person name="McCann A."/>
            <person name="Guo C."/>
            <person name="Argimon S."/>
            <person name="Zhang W."/>
            <person name="Yang X."/>
            <person name="Jeffery I.B."/>
            <person name="Cooney J.C."/>
            <person name="Kagawa T.F."/>
            <person name="Liu W."/>
            <person name="Song Y."/>
            <person name="Salvetti E."/>
            <person name="Wrobel A."/>
            <person name="Rasinkangas P."/>
            <person name="Parkhill J."/>
            <person name="Rea M.C."/>
            <person name="O'Sullivan O."/>
            <person name="Ritari J."/>
            <person name="Douillard F.P."/>
            <person name="Paul Ross R."/>
            <person name="Yang R."/>
            <person name="Briner A.E."/>
            <person name="Felis G.E."/>
            <person name="de Vos W.M."/>
            <person name="Barrangou R."/>
            <person name="Klaenhammer T.R."/>
            <person name="Caufield P.W."/>
            <person name="Cui Y."/>
            <person name="Zhang H."/>
            <person name="O'Toole P.W."/>
        </authorList>
    </citation>
    <scope>NUCLEOTIDE SEQUENCE [LARGE SCALE GENOMIC DNA]</scope>
    <source>
        <strain evidence="3 4">DSM 19972</strain>
    </source>
</reference>
<organism evidence="3 4">
    <name type="scientific">Liquorilactobacillus oeni DSM 19972</name>
    <dbReference type="NCBI Taxonomy" id="1423777"/>
    <lineage>
        <taxon>Bacteria</taxon>
        <taxon>Bacillati</taxon>
        <taxon>Bacillota</taxon>
        <taxon>Bacilli</taxon>
        <taxon>Lactobacillales</taxon>
        <taxon>Lactobacillaceae</taxon>
        <taxon>Liquorilactobacillus</taxon>
    </lineage>
</organism>
<protein>
    <submittedName>
        <fullName evidence="3">Phosphoglycerate mutase</fullName>
    </submittedName>
</protein>
<dbReference type="GO" id="GO:0043456">
    <property type="term" value="P:regulation of pentose-phosphate shunt"/>
    <property type="evidence" value="ECO:0007669"/>
    <property type="project" value="TreeGrafter"/>
</dbReference>
<dbReference type="PANTHER" id="PTHR46517:SF1">
    <property type="entry name" value="FRUCTOSE-2,6-BISPHOSPHATASE TIGAR"/>
    <property type="match status" value="1"/>
</dbReference>
<evidence type="ECO:0000313" key="4">
    <source>
        <dbReference type="Proteomes" id="UP000051686"/>
    </source>
</evidence>
<dbReference type="GO" id="GO:0004331">
    <property type="term" value="F:fructose-2,6-bisphosphate 2-phosphatase activity"/>
    <property type="evidence" value="ECO:0007669"/>
    <property type="project" value="TreeGrafter"/>
</dbReference>
<sequence length="213" mass="24614">MVVHFYLVRHGQTKLNRLHRLQGITDSPLTKKGAAKAYKLGQRLSEIEFQAVYASDLKRAQTSAEIIVAENKKKKPQIYCEPDLRELSFGFYEEMKNRQMIPAVLKKAGPKKILKIIRGPKRVSKIVDMFRDTNDGIQVESAAELNERIVRILTQSGMKYENQEVNLLIVAHALILSIFIENLDKDFHFLFLRNTHLSKVNYKEGKFSIVERK</sequence>
<dbReference type="Pfam" id="PF00300">
    <property type="entry name" value="His_Phos_1"/>
    <property type="match status" value="1"/>
</dbReference>
<dbReference type="Proteomes" id="UP000051686">
    <property type="component" value="Unassembled WGS sequence"/>
</dbReference>
<evidence type="ECO:0000313" key="3">
    <source>
        <dbReference type="EMBL" id="KRL04151.1"/>
    </source>
</evidence>
<gene>
    <name evidence="3" type="ORF">FD46_GL001268</name>
</gene>
<keyword evidence="1" id="KW-0378">Hydrolase</keyword>
<dbReference type="PANTHER" id="PTHR46517">
    <property type="entry name" value="FRUCTOSE-2,6-BISPHOSPHATASE TIGAR"/>
    <property type="match status" value="1"/>
</dbReference>
<feature type="binding site" evidence="2">
    <location>
        <position position="59"/>
    </location>
    <ligand>
        <name>substrate</name>
    </ligand>
</feature>
<dbReference type="CDD" id="cd07067">
    <property type="entry name" value="HP_PGM_like"/>
    <property type="match status" value="1"/>
</dbReference>